<accession>A0A1T4MG68</accession>
<protein>
    <submittedName>
        <fullName evidence="1">Uncharacterized protein</fullName>
    </submittedName>
</protein>
<organism evidence="1 2">
    <name type="scientific">Porphyromonas cangingivalis</name>
    <dbReference type="NCBI Taxonomy" id="36874"/>
    <lineage>
        <taxon>Bacteria</taxon>
        <taxon>Pseudomonadati</taxon>
        <taxon>Bacteroidota</taxon>
        <taxon>Bacteroidia</taxon>
        <taxon>Bacteroidales</taxon>
        <taxon>Porphyromonadaceae</taxon>
        <taxon>Porphyromonas</taxon>
    </lineage>
</organism>
<dbReference type="EMBL" id="FUWL01000012">
    <property type="protein sequence ID" value="SJZ65764.1"/>
    <property type="molecule type" value="Genomic_DNA"/>
</dbReference>
<reference evidence="1 2" key="1">
    <citation type="submission" date="2017-02" db="EMBL/GenBank/DDBJ databases">
        <authorList>
            <person name="Peterson S.W."/>
        </authorList>
    </citation>
    <scope>NUCLEOTIDE SEQUENCE [LARGE SCALE GENOMIC DNA]</scope>
    <source>
        <strain evidence="1 2">ATCC 700135</strain>
    </source>
</reference>
<name>A0A1T4MG68_PORCN</name>
<gene>
    <name evidence="1" type="ORF">SAMN02745205_01519</name>
</gene>
<evidence type="ECO:0000313" key="2">
    <source>
        <dbReference type="Proteomes" id="UP000189956"/>
    </source>
</evidence>
<evidence type="ECO:0000313" key="1">
    <source>
        <dbReference type="EMBL" id="SJZ65764.1"/>
    </source>
</evidence>
<dbReference type="Proteomes" id="UP000189956">
    <property type="component" value="Unassembled WGS sequence"/>
</dbReference>
<dbReference type="AlphaFoldDB" id="A0A1T4MG68"/>
<proteinExistence type="predicted"/>
<sequence>MNYYVYFVYFVNYTLLKV</sequence>